<dbReference type="AlphaFoldDB" id="A0A8T0TQ26"/>
<sequence length="154" mass="15881">MPWLLARTRLLRDHWQPGSPRASVTTSNCRPRLTACLGSSSPAGAARSRARMALLGQLALVAGLAFLVLAAQDHVKQHGPAEAAAGLLITAAAAAPAPPPEVINPPVQPLSEEAEAGQRPPIPPSGPSDQFNDKVNGEKPSSGRTDGGRRLGAP</sequence>
<dbReference type="EMBL" id="CM029043">
    <property type="protein sequence ID" value="KAG2614151.1"/>
    <property type="molecule type" value="Genomic_DNA"/>
</dbReference>
<evidence type="ECO:0000313" key="3">
    <source>
        <dbReference type="Proteomes" id="UP000823388"/>
    </source>
</evidence>
<protein>
    <submittedName>
        <fullName evidence="2">Uncharacterized protein</fullName>
    </submittedName>
</protein>
<organism evidence="2 3">
    <name type="scientific">Panicum virgatum</name>
    <name type="common">Blackwell switchgrass</name>
    <dbReference type="NCBI Taxonomy" id="38727"/>
    <lineage>
        <taxon>Eukaryota</taxon>
        <taxon>Viridiplantae</taxon>
        <taxon>Streptophyta</taxon>
        <taxon>Embryophyta</taxon>
        <taxon>Tracheophyta</taxon>
        <taxon>Spermatophyta</taxon>
        <taxon>Magnoliopsida</taxon>
        <taxon>Liliopsida</taxon>
        <taxon>Poales</taxon>
        <taxon>Poaceae</taxon>
        <taxon>PACMAD clade</taxon>
        <taxon>Panicoideae</taxon>
        <taxon>Panicodae</taxon>
        <taxon>Paniceae</taxon>
        <taxon>Panicinae</taxon>
        <taxon>Panicum</taxon>
        <taxon>Panicum sect. Hiantes</taxon>
    </lineage>
</organism>
<feature type="region of interest" description="Disordered" evidence="1">
    <location>
        <begin position="96"/>
        <end position="154"/>
    </location>
</feature>
<proteinExistence type="predicted"/>
<accession>A0A8T0TQ26</accession>
<feature type="compositionally biased region" description="Pro residues" evidence="1">
    <location>
        <begin position="96"/>
        <end position="108"/>
    </location>
</feature>
<gene>
    <name evidence="2" type="ORF">PVAP13_4KG381402</name>
</gene>
<dbReference type="Proteomes" id="UP000823388">
    <property type="component" value="Chromosome 4K"/>
</dbReference>
<reference evidence="2" key="1">
    <citation type="submission" date="2020-05" db="EMBL/GenBank/DDBJ databases">
        <title>WGS assembly of Panicum virgatum.</title>
        <authorList>
            <person name="Lovell J.T."/>
            <person name="Jenkins J."/>
            <person name="Shu S."/>
            <person name="Juenger T.E."/>
            <person name="Schmutz J."/>
        </authorList>
    </citation>
    <scope>NUCLEOTIDE SEQUENCE</scope>
    <source>
        <strain evidence="2">AP13</strain>
    </source>
</reference>
<keyword evidence="3" id="KW-1185">Reference proteome</keyword>
<name>A0A8T0TQ26_PANVG</name>
<comment type="caution">
    <text evidence="2">The sequence shown here is derived from an EMBL/GenBank/DDBJ whole genome shotgun (WGS) entry which is preliminary data.</text>
</comment>
<evidence type="ECO:0000313" key="2">
    <source>
        <dbReference type="EMBL" id="KAG2614151.1"/>
    </source>
</evidence>
<evidence type="ECO:0000256" key="1">
    <source>
        <dbReference type="SAM" id="MobiDB-lite"/>
    </source>
</evidence>